<gene>
    <name evidence="1" type="ORF">G3I70_17915</name>
</gene>
<proteinExistence type="predicted"/>
<evidence type="ECO:0000313" key="2">
    <source>
        <dbReference type="Proteomes" id="UP000475532"/>
    </source>
</evidence>
<name>A0A6L9QGV4_9ACTN</name>
<organism evidence="1 2">
    <name type="scientific">Actinomadura bangladeshensis</name>
    <dbReference type="NCBI Taxonomy" id="453573"/>
    <lineage>
        <taxon>Bacteria</taxon>
        <taxon>Bacillati</taxon>
        <taxon>Actinomycetota</taxon>
        <taxon>Actinomycetes</taxon>
        <taxon>Streptosporangiales</taxon>
        <taxon>Thermomonosporaceae</taxon>
        <taxon>Actinomadura</taxon>
    </lineage>
</organism>
<protein>
    <submittedName>
        <fullName evidence="1">Response regulator receiver protein</fullName>
    </submittedName>
</protein>
<evidence type="ECO:0000313" key="1">
    <source>
        <dbReference type="EMBL" id="NEA24352.1"/>
    </source>
</evidence>
<dbReference type="EMBL" id="JAAGLI010000455">
    <property type="protein sequence ID" value="NEA24352.1"/>
    <property type="molecule type" value="Genomic_DNA"/>
</dbReference>
<accession>A0A6L9QGV4</accession>
<comment type="caution">
    <text evidence="1">The sequence shown here is derived from an EMBL/GenBank/DDBJ whole genome shotgun (WGS) entry which is preliminary data.</text>
</comment>
<dbReference type="Proteomes" id="UP000475532">
    <property type="component" value="Unassembled WGS sequence"/>
</dbReference>
<feature type="non-terminal residue" evidence="1">
    <location>
        <position position="49"/>
    </location>
</feature>
<dbReference type="AlphaFoldDB" id="A0A6L9QGV4"/>
<sequence>MSSGIDADLALDAAVVLSLGMNRVLGRGAGLAGRGAEALAALAAGRAEA</sequence>
<reference evidence="1 2" key="1">
    <citation type="submission" date="2020-01" db="EMBL/GenBank/DDBJ databases">
        <title>Insect and environment-associated Actinomycetes.</title>
        <authorList>
            <person name="Currrie C."/>
            <person name="Chevrette M."/>
            <person name="Carlson C."/>
            <person name="Stubbendieck R."/>
            <person name="Wendt-Pienkowski E."/>
        </authorList>
    </citation>
    <scope>NUCLEOTIDE SEQUENCE [LARGE SCALE GENOMIC DNA]</scope>
    <source>
        <strain evidence="1 2">SID10258</strain>
    </source>
</reference>